<accession>A0ABT9ADJ8</accession>
<evidence type="ECO:0008006" key="3">
    <source>
        <dbReference type="Google" id="ProtNLM"/>
    </source>
</evidence>
<dbReference type="Proteomes" id="UP001167796">
    <property type="component" value="Unassembled WGS sequence"/>
</dbReference>
<evidence type="ECO:0000313" key="2">
    <source>
        <dbReference type="Proteomes" id="UP001167796"/>
    </source>
</evidence>
<dbReference type="RefSeq" id="WP_305012120.1">
    <property type="nucleotide sequence ID" value="NZ_JAUQSX010000006.1"/>
</dbReference>
<proteinExistence type="predicted"/>
<organism evidence="1 2">
    <name type="scientific">Hymenobacter mellowenesis</name>
    <dbReference type="NCBI Taxonomy" id="3063995"/>
    <lineage>
        <taxon>Bacteria</taxon>
        <taxon>Pseudomonadati</taxon>
        <taxon>Bacteroidota</taxon>
        <taxon>Cytophagia</taxon>
        <taxon>Cytophagales</taxon>
        <taxon>Hymenobacteraceae</taxon>
        <taxon>Hymenobacter</taxon>
    </lineage>
</organism>
<name>A0ABT9ADJ8_9BACT</name>
<evidence type="ECO:0000313" key="1">
    <source>
        <dbReference type="EMBL" id="MDO7847444.1"/>
    </source>
</evidence>
<gene>
    <name evidence="1" type="ORF">Q5H92_13825</name>
</gene>
<sequence>MGLTTIASPRDKHTNYHRIYNPSRLDLRTISDEEYAAVRELGRVRNHIARLYCAIKQRCYQTDFPFFYLYGGKGVKICPEWLTSKDAFIDWCHANGWQEGLTIDRIDSNGDYSPENCRFVTRKAQSRNIYPNLYLDYKGKMRLVQDVLDEEGITEKGQRNLIVNRLHIGWPLNAALTLPKHARCPHVDERITKKKNEL</sequence>
<dbReference type="EMBL" id="JAUQSX010000006">
    <property type="protein sequence ID" value="MDO7847444.1"/>
    <property type="molecule type" value="Genomic_DNA"/>
</dbReference>
<comment type="caution">
    <text evidence="1">The sequence shown here is derived from an EMBL/GenBank/DDBJ whole genome shotgun (WGS) entry which is preliminary data.</text>
</comment>
<keyword evidence="2" id="KW-1185">Reference proteome</keyword>
<reference evidence="1" key="1">
    <citation type="submission" date="2023-07" db="EMBL/GenBank/DDBJ databases">
        <authorList>
            <person name="Kim M.K."/>
        </authorList>
    </citation>
    <scope>NUCLEOTIDE SEQUENCE</scope>
    <source>
        <strain evidence="1">M29</strain>
    </source>
</reference>
<protein>
    <recommendedName>
        <fullName evidence="3">HNH nuclease domain-containing protein</fullName>
    </recommendedName>
</protein>